<accession>A0ABN7P6I9</accession>
<comment type="caution">
    <text evidence="2">The sequence shown here is derived from an EMBL/GenBank/DDBJ whole genome shotgun (WGS) entry which is preliminary data.</text>
</comment>
<name>A0ABN7P6I9_TIMPD</name>
<proteinExistence type="predicted"/>
<evidence type="ECO:0000313" key="3">
    <source>
        <dbReference type="Proteomes" id="UP001153148"/>
    </source>
</evidence>
<feature type="non-terminal residue" evidence="2">
    <location>
        <position position="1"/>
    </location>
</feature>
<dbReference type="EMBL" id="CAJPIN010026726">
    <property type="protein sequence ID" value="CAG2063470.1"/>
    <property type="molecule type" value="Genomic_DNA"/>
</dbReference>
<gene>
    <name evidence="2" type="ORF">TPAB3V08_LOCUS10417</name>
</gene>
<evidence type="ECO:0000313" key="2">
    <source>
        <dbReference type="EMBL" id="CAG2063470.1"/>
    </source>
</evidence>
<dbReference type="Proteomes" id="UP001153148">
    <property type="component" value="Unassembled WGS sequence"/>
</dbReference>
<protein>
    <submittedName>
        <fullName evidence="2">Uncharacterized protein</fullName>
    </submittedName>
</protein>
<evidence type="ECO:0000256" key="1">
    <source>
        <dbReference type="SAM" id="MobiDB-lite"/>
    </source>
</evidence>
<reference evidence="2" key="1">
    <citation type="submission" date="2021-03" db="EMBL/GenBank/DDBJ databases">
        <authorList>
            <person name="Tran Van P."/>
        </authorList>
    </citation>
    <scope>NUCLEOTIDE SEQUENCE</scope>
</reference>
<organism evidence="2 3">
    <name type="scientific">Timema podura</name>
    <name type="common">Walking stick</name>
    <dbReference type="NCBI Taxonomy" id="61482"/>
    <lineage>
        <taxon>Eukaryota</taxon>
        <taxon>Metazoa</taxon>
        <taxon>Ecdysozoa</taxon>
        <taxon>Arthropoda</taxon>
        <taxon>Hexapoda</taxon>
        <taxon>Insecta</taxon>
        <taxon>Pterygota</taxon>
        <taxon>Neoptera</taxon>
        <taxon>Polyneoptera</taxon>
        <taxon>Phasmatodea</taxon>
        <taxon>Timematodea</taxon>
        <taxon>Timematoidea</taxon>
        <taxon>Timematidae</taxon>
        <taxon>Timema</taxon>
    </lineage>
</organism>
<feature type="compositionally biased region" description="Polar residues" evidence="1">
    <location>
        <begin position="49"/>
        <end position="62"/>
    </location>
</feature>
<feature type="region of interest" description="Disordered" evidence="1">
    <location>
        <begin position="35"/>
        <end position="136"/>
    </location>
</feature>
<keyword evidence="3" id="KW-1185">Reference proteome</keyword>
<feature type="compositionally biased region" description="Low complexity" evidence="1">
    <location>
        <begin position="105"/>
        <end position="135"/>
    </location>
</feature>
<sequence length="181" mass="19777">VLTPQKCGDVYLYPSSRVSPIQPKYDVPPTTHISVIDDNSQGRYAVPPSRSSLASGDSQQDVGEQYDVPPSRTAPASYDTPRSTWRSSPAPHRDSADSYDVPRPLAALQQQQQLTPSSSASSLTADSVSSSNRSSLALTQDYDVPRGSRGPQFNLNTIQQQVQHRTGHSRVESNFHRKGLI</sequence>